<evidence type="ECO:0000256" key="5">
    <source>
        <dbReference type="ARBA" id="ARBA00022617"/>
    </source>
</evidence>
<evidence type="ECO:0000256" key="16">
    <source>
        <dbReference type="SAM" id="MobiDB-lite"/>
    </source>
</evidence>
<dbReference type="InterPro" id="IPR036396">
    <property type="entry name" value="Cyt_P450_sf"/>
</dbReference>
<keyword evidence="10 14" id="KW-0408">Iron</keyword>
<dbReference type="CDD" id="cd11055">
    <property type="entry name" value="CYP3A-like"/>
    <property type="match status" value="1"/>
</dbReference>
<keyword evidence="17" id="KW-1133">Transmembrane helix</keyword>
<dbReference type="PRINTS" id="PR00385">
    <property type="entry name" value="P450"/>
</dbReference>
<sequence>MALDPLNFGLGERLLIFALLSYISFTSLSCCTAWTVVSGCVVLYFTYVKYRYNYWKRQGIPSPPSSIIFGHTPALNRGLKTIDAEWREQYGPVFGTFMFEKPDLVVADLDILRHVFVKNFSHFVNRRFAAARLPGQNRGNSSSALLAKVLTVLEDQHWKDVRSTITPAFTTGKMKNLAFLFNDCLKIMGEIVSAHVDNEKPMDLKSVCGGFSMDVIAKSAFAIDVDAQHDELSPFIKFAKEIFGIKMTDPKAMLFLLFPQTFGLLERALNFNLLFTEADEFFTTMLTSVIKERKERPKMSKPDFLQLLLNTVVDSKLNKNDMADEEIANSNLGGKHLQLSLRETIAQCLIVLLAGFETSSLTLHFTLYLLSLHPEIQDKCFDEICDVLGDTTEISYEHVQKLHYIEQVINETLRMYSPSQRVNRECSKDITIKGIKIERGVTVSAPIYVIHYDEKNYPDPYKFDPDRFTPEEKAKRDPLAFLPFGYGPRNCIGMRFAQIELKMAVALLIKRFRFLPSDLSQGMPIRLSPQGSTKPEKPLFVNVQARQ</sequence>
<name>A0A914XGE2_9BILA</name>
<organism evidence="18 19">
    <name type="scientific">Plectus sambesii</name>
    <dbReference type="NCBI Taxonomy" id="2011161"/>
    <lineage>
        <taxon>Eukaryota</taxon>
        <taxon>Metazoa</taxon>
        <taxon>Ecdysozoa</taxon>
        <taxon>Nematoda</taxon>
        <taxon>Chromadorea</taxon>
        <taxon>Plectida</taxon>
        <taxon>Plectina</taxon>
        <taxon>Plectoidea</taxon>
        <taxon>Plectidae</taxon>
        <taxon>Plectus</taxon>
    </lineage>
</organism>
<comment type="function">
    <text evidence="13">Cytochromes P450 are a group of heme-thiolate monooxygenases. They oxidize a variety of structurally unrelated compounds, including steroids, fatty acids, and xenobiotics.</text>
</comment>
<keyword evidence="5 14" id="KW-0349">Heme</keyword>
<dbReference type="Pfam" id="PF00067">
    <property type="entry name" value="p450"/>
    <property type="match status" value="1"/>
</dbReference>
<dbReference type="FunFam" id="1.10.630.10:FF:000042">
    <property type="entry name" value="Cytochrome P450"/>
    <property type="match status" value="1"/>
</dbReference>
<proteinExistence type="inferred from homology"/>
<dbReference type="PROSITE" id="PS00086">
    <property type="entry name" value="CYTOCHROME_P450"/>
    <property type="match status" value="1"/>
</dbReference>
<dbReference type="GO" id="GO:0020037">
    <property type="term" value="F:heme binding"/>
    <property type="evidence" value="ECO:0007669"/>
    <property type="project" value="InterPro"/>
</dbReference>
<evidence type="ECO:0000313" key="19">
    <source>
        <dbReference type="WBParaSite" id="PSAMB.scaffold817size40901.g8869.t1"/>
    </source>
</evidence>
<evidence type="ECO:0000256" key="1">
    <source>
        <dbReference type="ARBA" id="ARBA00001971"/>
    </source>
</evidence>
<accession>A0A914XGE2</accession>
<evidence type="ECO:0000256" key="8">
    <source>
        <dbReference type="ARBA" id="ARBA00022848"/>
    </source>
</evidence>
<dbReference type="GO" id="GO:0005506">
    <property type="term" value="F:iron ion binding"/>
    <property type="evidence" value="ECO:0007669"/>
    <property type="project" value="InterPro"/>
</dbReference>
<dbReference type="PRINTS" id="PR00463">
    <property type="entry name" value="EP450I"/>
</dbReference>
<dbReference type="Gene3D" id="1.10.630.10">
    <property type="entry name" value="Cytochrome P450"/>
    <property type="match status" value="1"/>
</dbReference>
<keyword evidence="6 14" id="KW-0479">Metal-binding</keyword>
<keyword evidence="12 17" id="KW-0472">Membrane</keyword>
<evidence type="ECO:0000256" key="17">
    <source>
        <dbReference type="SAM" id="Phobius"/>
    </source>
</evidence>
<keyword evidence="8" id="KW-0492">Microsome</keyword>
<keyword evidence="17" id="KW-0812">Transmembrane</keyword>
<dbReference type="PANTHER" id="PTHR24302">
    <property type="entry name" value="CYTOCHROME P450 FAMILY 3"/>
    <property type="match status" value="1"/>
</dbReference>
<dbReference type="SUPFAM" id="SSF48264">
    <property type="entry name" value="Cytochrome P450"/>
    <property type="match status" value="1"/>
</dbReference>
<keyword evidence="7" id="KW-0256">Endoplasmic reticulum</keyword>
<evidence type="ECO:0000256" key="7">
    <source>
        <dbReference type="ARBA" id="ARBA00022824"/>
    </source>
</evidence>
<dbReference type="WBParaSite" id="PSAMB.scaffold817size40901.g8869.t1">
    <property type="protein sequence ID" value="PSAMB.scaffold817size40901.g8869.t1"/>
    <property type="gene ID" value="PSAMB.scaffold817size40901.g8869"/>
</dbReference>
<evidence type="ECO:0000256" key="9">
    <source>
        <dbReference type="ARBA" id="ARBA00023002"/>
    </source>
</evidence>
<dbReference type="Proteomes" id="UP000887566">
    <property type="component" value="Unplaced"/>
</dbReference>
<protein>
    <submittedName>
        <fullName evidence="19">Uncharacterized protein</fullName>
    </submittedName>
</protein>
<evidence type="ECO:0000256" key="11">
    <source>
        <dbReference type="ARBA" id="ARBA00023033"/>
    </source>
</evidence>
<dbReference type="InterPro" id="IPR050705">
    <property type="entry name" value="Cytochrome_P450_3A"/>
</dbReference>
<dbReference type="GO" id="GO:0016705">
    <property type="term" value="F:oxidoreductase activity, acting on paired donors, with incorporation or reduction of molecular oxygen"/>
    <property type="evidence" value="ECO:0007669"/>
    <property type="project" value="InterPro"/>
</dbReference>
<evidence type="ECO:0000256" key="15">
    <source>
        <dbReference type="RuleBase" id="RU000461"/>
    </source>
</evidence>
<dbReference type="InterPro" id="IPR017972">
    <property type="entry name" value="Cyt_P450_CS"/>
</dbReference>
<evidence type="ECO:0000256" key="4">
    <source>
        <dbReference type="ARBA" id="ARBA00010617"/>
    </source>
</evidence>
<dbReference type="InterPro" id="IPR002401">
    <property type="entry name" value="Cyt_P450_E_grp-I"/>
</dbReference>
<evidence type="ECO:0000313" key="18">
    <source>
        <dbReference type="Proteomes" id="UP000887566"/>
    </source>
</evidence>
<dbReference type="GO" id="GO:0008395">
    <property type="term" value="F:steroid hydroxylase activity"/>
    <property type="evidence" value="ECO:0007669"/>
    <property type="project" value="TreeGrafter"/>
</dbReference>
<feature type="transmembrane region" description="Helical" evidence="17">
    <location>
        <begin position="14"/>
        <end position="47"/>
    </location>
</feature>
<evidence type="ECO:0000256" key="2">
    <source>
        <dbReference type="ARBA" id="ARBA00004174"/>
    </source>
</evidence>
<keyword evidence="11 15" id="KW-0503">Monooxygenase</keyword>
<comment type="similarity">
    <text evidence="4 15">Belongs to the cytochrome P450 family.</text>
</comment>
<dbReference type="GO" id="GO:0005789">
    <property type="term" value="C:endoplasmic reticulum membrane"/>
    <property type="evidence" value="ECO:0007669"/>
    <property type="project" value="UniProtKB-SubCell"/>
</dbReference>
<evidence type="ECO:0000256" key="12">
    <source>
        <dbReference type="ARBA" id="ARBA00023136"/>
    </source>
</evidence>
<feature type="region of interest" description="Disordered" evidence="16">
    <location>
        <begin position="525"/>
        <end position="547"/>
    </location>
</feature>
<reference evidence="19" key="1">
    <citation type="submission" date="2022-11" db="UniProtKB">
        <authorList>
            <consortium name="WormBaseParasite"/>
        </authorList>
    </citation>
    <scope>IDENTIFICATION</scope>
</reference>
<evidence type="ECO:0000256" key="14">
    <source>
        <dbReference type="PIRSR" id="PIRSR602401-1"/>
    </source>
</evidence>
<feature type="binding site" description="axial binding residue" evidence="14">
    <location>
        <position position="491"/>
    </location>
    <ligand>
        <name>heme</name>
        <dbReference type="ChEBI" id="CHEBI:30413"/>
    </ligand>
    <ligandPart>
        <name>Fe</name>
        <dbReference type="ChEBI" id="CHEBI:18248"/>
    </ligandPart>
</feature>
<comment type="subcellular location">
    <subcellularLocation>
        <location evidence="3">Endoplasmic reticulum membrane</location>
        <topology evidence="3">Peripheral membrane protein</topology>
    </subcellularLocation>
    <subcellularLocation>
        <location evidence="2">Microsome membrane</location>
        <topology evidence="2">Peripheral membrane protein</topology>
    </subcellularLocation>
</comment>
<comment type="cofactor">
    <cofactor evidence="1 14">
        <name>heme</name>
        <dbReference type="ChEBI" id="CHEBI:30413"/>
    </cofactor>
</comment>
<keyword evidence="18" id="KW-1185">Reference proteome</keyword>
<evidence type="ECO:0000256" key="3">
    <source>
        <dbReference type="ARBA" id="ARBA00004406"/>
    </source>
</evidence>
<evidence type="ECO:0000256" key="10">
    <source>
        <dbReference type="ARBA" id="ARBA00023004"/>
    </source>
</evidence>
<keyword evidence="9 15" id="KW-0560">Oxidoreductase</keyword>
<dbReference type="AlphaFoldDB" id="A0A914XGE2"/>
<dbReference type="PANTHER" id="PTHR24302:SF15">
    <property type="entry name" value="FATTY-ACID PEROXYGENASE"/>
    <property type="match status" value="1"/>
</dbReference>
<dbReference type="InterPro" id="IPR001128">
    <property type="entry name" value="Cyt_P450"/>
</dbReference>
<evidence type="ECO:0000256" key="6">
    <source>
        <dbReference type="ARBA" id="ARBA00022723"/>
    </source>
</evidence>
<evidence type="ECO:0000256" key="13">
    <source>
        <dbReference type="ARBA" id="ARBA00043906"/>
    </source>
</evidence>